<dbReference type="SUPFAM" id="SSF46689">
    <property type="entry name" value="Homeodomain-like"/>
    <property type="match status" value="1"/>
</dbReference>
<dbReference type="GO" id="GO:0000976">
    <property type="term" value="F:transcription cis-regulatory region binding"/>
    <property type="evidence" value="ECO:0007669"/>
    <property type="project" value="TreeGrafter"/>
</dbReference>
<protein>
    <recommendedName>
        <fullName evidence="5">HTH tetR-type domain-containing protein</fullName>
    </recommendedName>
</protein>
<dbReference type="SUPFAM" id="SSF48498">
    <property type="entry name" value="Tetracyclin repressor-like, C-terminal domain"/>
    <property type="match status" value="1"/>
</dbReference>
<accession>A0A919JSP3</accession>
<dbReference type="InterPro" id="IPR009057">
    <property type="entry name" value="Homeodomain-like_sf"/>
</dbReference>
<feature type="DNA-binding region" description="H-T-H motif" evidence="4">
    <location>
        <begin position="39"/>
        <end position="58"/>
    </location>
</feature>
<dbReference type="Gene3D" id="1.10.10.60">
    <property type="entry name" value="Homeodomain-like"/>
    <property type="match status" value="1"/>
</dbReference>
<keyword evidence="7" id="KW-1185">Reference proteome</keyword>
<organism evidence="6 7">
    <name type="scientific">Paractinoplanes rishiriensis</name>
    <dbReference type="NCBI Taxonomy" id="1050105"/>
    <lineage>
        <taxon>Bacteria</taxon>
        <taxon>Bacillati</taxon>
        <taxon>Actinomycetota</taxon>
        <taxon>Actinomycetes</taxon>
        <taxon>Micromonosporales</taxon>
        <taxon>Micromonosporaceae</taxon>
        <taxon>Paractinoplanes</taxon>
    </lineage>
</organism>
<name>A0A919JSP3_9ACTN</name>
<evidence type="ECO:0000259" key="5">
    <source>
        <dbReference type="PROSITE" id="PS50977"/>
    </source>
</evidence>
<dbReference type="PANTHER" id="PTHR30055">
    <property type="entry name" value="HTH-TYPE TRANSCRIPTIONAL REGULATOR RUTR"/>
    <property type="match status" value="1"/>
</dbReference>
<dbReference type="Proteomes" id="UP000636960">
    <property type="component" value="Unassembled WGS sequence"/>
</dbReference>
<gene>
    <name evidence="6" type="ORF">Ari01nite_04450</name>
</gene>
<sequence>MAPRPYRQRLRAESTLDTRRRIIDAVLEQLRHAPTEPVTLDRVAQRARVARPTIYTTFGSRAGLFDAVGADLLHRAGLAGVLAAAEHPDARAGLRATVHAVVTLYAAHHDVFRPLYAMARLDPSTMAGAVQRMENGRAAGMAELCDRLAAQHLLRPGLTPAAAAHLLWLVTSFETFDLLHTGRDLPVPVTADLLTGTAEQTLCGT</sequence>
<dbReference type="InterPro" id="IPR001647">
    <property type="entry name" value="HTH_TetR"/>
</dbReference>
<dbReference type="RefSeq" id="WP_203778831.1">
    <property type="nucleotide sequence ID" value="NZ_BOMV01000005.1"/>
</dbReference>
<keyword evidence="1" id="KW-0805">Transcription regulation</keyword>
<dbReference type="AlphaFoldDB" id="A0A919JSP3"/>
<reference evidence="6" key="1">
    <citation type="submission" date="2021-01" db="EMBL/GenBank/DDBJ databases">
        <title>Whole genome shotgun sequence of Actinoplanes rishiriensis NBRC 108556.</title>
        <authorList>
            <person name="Komaki H."/>
            <person name="Tamura T."/>
        </authorList>
    </citation>
    <scope>NUCLEOTIDE SEQUENCE</scope>
    <source>
        <strain evidence="6">NBRC 108556</strain>
    </source>
</reference>
<dbReference type="PROSITE" id="PS50977">
    <property type="entry name" value="HTH_TETR_2"/>
    <property type="match status" value="1"/>
</dbReference>
<dbReference type="Gene3D" id="1.10.357.10">
    <property type="entry name" value="Tetracycline Repressor, domain 2"/>
    <property type="match status" value="1"/>
</dbReference>
<evidence type="ECO:0000313" key="7">
    <source>
        <dbReference type="Proteomes" id="UP000636960"/>
    </source>
</evidence>
<dbReference type="InterPro" id="IPR050109">
    <property type="entry name" value="HTH-type_TetR-like_transc_reg"/>
</dbReference>
<keyword evidence="2 4" id="KW-0238">DNA-binding</keyword>
<evidence type="ECO:0000256" key="3">
    <source>
        <dbReference type="ARBA" id="ARBA00023163"/>
    </source>
</evidence>
<evidence type="ECO:0000256" key="4">
    <source>
        <dbReference type="PROSITE-ProRule" id="PRU00335"/>
    </source>
</evidence>
<proteinExistence type="predicted"/>
<dbReference type="Pfam" id="PF00440">
    <property type="entry name" value="TetR_N"/>
    <property type="match status" value="1"/>
</dbReference>
<comment type="caution">
    <text evidence="6">The sequence shown here is derived from an EMBL/GenBank/DDBJ whole genome shotgun (WGS) entry which is preliminary data.</text>
</comment>
<dbReference type="GO" id="GO:0003700">
    <property type="term" value="F:DNA-binding transcription factor activity"/>
    <property type="evidence" value="ECO:0007669"/>
    <property type="project" value="TreeGrafter"/>
</dbReference>
<evidence type="ECO:0000313" key="6">
    <source>
        <dbReference type="EMBL" id="GIE92980.1"/>
    </source>
</evidence>
<evidence type="ECO:0000256" key="2">
    <source>
        <dbReference type="ARBA" id="ARBA00023125"/>
    </source>
</evidence>
<dbReference type="PANTHER" id="PTHR30055:SF234">
    <property type="entry name" value="HTH-TYPE TRANSCRIPTIONAL REGULATOR BETI"/>
    <property type="match status" value="1"/>
</dbReference>
<evidence type="ECO:0000256" key="1">
    <source>
        <dbReference type="ARBA" id="ARBA00023015"/>
    </source>
</evidence>
<dbReference type="EMBL" id="BOMV01000005">
    <property type="protein sequence ID" value="GIE92980.1"/>
    <property type="molecule type" value="Genomic_DNA"/>
</dbReference>
<dbReference type="InterPro" id="IPR036271">
    <property type="entry name" value="Tet_transcr_reg_TetR-rel_C_sf"/>
</dbReference>
<keyword evidence="3" id="KW-0804">Transcription</keyword>
<feature type="domain" description="HTH tetR-type" evidence="5">
    <location>
        <begin position="16"/>
        <end position="76"/>
    </location>
</feature>